<dbReference type="InterPro" id="IPR013785">
    <property type="entry name" value="Aldolase_TIM"/>
</dbReference>
<evidence type="ECO:0000256" key="7">
    <source>
        <dbReference type="ARBA" id="ARBA00022691"/>
    </source>
</evidence>
<feature type="binding site" evidence="16 17">
    <location>
        <position position="74"/>
    </location>
    <ligand>
        <name>[4Fe-4S] cluster</name>
        <dbReference type="ChEBI" id="CHEBI:49883"/>
        <note>4Fe-4S-S-AdoMet</note>
    </ligand>
</feature>
<dbReference type="FunFam" id="3.20.20.70:FF:000026">
    <property type="entry name" value="Biotin synthase"/>
    <property type="match status" value="1"/>
</dbReference>
<dbReference type="InterPro" id="IPR006638">
    <property type="entry name" value="Elp3/MiaA/NifB-like_rSAM"/>
</dbReference>
<dbReference type="GO" id="GO:0009102">
    <property type="term" value="P:biotin biosynthetic process"/>
    <property type="evidence" value="ECO:0007669"/>
    <property type="project" value="UniProtKB-UniRule"/>
</dbReference>
<evidence type="ECO:0000256" key="11">
    <source>
        <dbReference type="ARBA" id="ARBA00023004"/>
    </source>
</evidence>
<feature type="binding site" evidence="16 17">
    <location>
        <position position="143"/>
    </location>
    <ligand>
        <name>[2Fe-2S] cluster</name>
        <dbReference type="ChEBI" id="CHEBI:190135"/>
    </ligand>
</feature>
<feature type="domain" description="Radical SAM core" evidence="18">
    <location>
        <begin position="49"/>
        <end position="278"/>
    </location>
</feature>
<dbReference type="AlphaFoldDB" id="A0A6N7XCP4"/>
<dbReference type="PANTHER" id="PTHR22976">
    <property type="entry name" value="BIOTIN SYNTHASE"/>
    <property type="match status" value="1"/>
</dbReference>
<keyword evidence="7 16" id="KW-0949">S-adenosyl-L-methionine</keyword>
<comment type="cofactor">
    <cofactor evidence="16">
        <name>[2Fe-2S] cluster</name>
        <dbReference type="ChEBI" id="CHEBI:190135"/>
    </cofactor>
    <text evidence="16">Binds 1 [2Fe-2S] cluster. The cluster is coordinated with 3 cysteines and 1 arginine.</text>
</comment>
<dbReference type="SMART" id="SM00876">
    <property type="entry name" value="BATS"/>
    <property type="match status" value="1"/>
</dbReference>
<keyword evidence="12 16" id="KW-0411">Iron-sulfur</keyword>
<dbReference type="EMBL" id="VUNE01000001">
    <property type="protein sequence ID" value="MST62102.1"/>
    <property type="molecule type" value="Genomic_DNA"/>
</dbReference>
<keyword evidence="10 16" id="KW-0093">Biotin biosynthesis</keyword>
<keyword evidence="8 16" id="KW-0001">2Fe-2S</keyword>
<dbReference type="InterPro" id="IPR002684">
    <property type="entry name" value="Biotin_synth/BioAB"/>
</dbReference>
<gene>
    <name evidence="16 19" type="primary">bioB</name>
    <name evidence="19" type="ORF">FYJ71_03820</name>
</gene>
<name>A0A6N7XCP4_9FIRM</name>
<dbReference type="SUPFAM" id="SSF102114">
    <property type="entry name" value="Radical SAM enzymes"/>
    <property type="match status" value="1"/>
</dbReference>
<dbReference type="Gene3D" id="3.20.20.70">
    <property type="entry name" value="Aldolase class I"/>
    <property type="match status" value="1"/>
</dbReference>
<dbReference type="PROSITE" id="PS51918">
    <property type="entry name" value="RADICAL_SAM"/>
    <property type="match status" value="1"/>
</dbReference>
<comment type="cofactor">
    <cofactor evidence="16 17">
        <name>[4Fe-4S] cluster</name>
        <dbReference type="ChEBI" id="CHEBI:49883"/>
    </cofactor>
    <text evidence="16 17">Binds 1 [4Fe-4S] cluster. The cluster is coordinated with 3 cysteines and an exchangeable S-adenosyl-L-methionine.</text>
</comment>
<comment type="similarity">
    <text evidence="2 16">Belongs to the radical SAM superfamily. Biotin synthase family.</text>
</comment>
<evidence type="ECO:0000256" key="6">
    <source>
        <dbReference type="ARBA" id="ARBA00022679"/>
    </source>
</evidence>
<dbReference type="InterPro" id="IPR007197">
    <property type="entry name" value="rSAM"/>
</dbReference>
<evidence type="ECO:0000256" key="16">
    <source>
        <dbReference type="HAMAP-Rule" id="MF_01694"/>
    </source>
</evidence>
<comment type="catalytic activity">
    <reaction evidence="13 16">
        <text>(4R,5S)-dethiobiotin + (sulfur carrier)-SH + 2 reduced [2Fe-2S]-[ferredoxin] + 2 S-adenosyl-L-methionine = (sulfur carrier)-H + biotin + 2 5'-deoxyadenosine + 2 L-methionine + 2 oxidized [2Fe-2S]-[ferredoxin]</text>
        <dbReference type="Rhea" id="RHEA:22060"/>
        <dbReference type="Rhea" id="RHEA-COMP:10000"/>
        <dbReference type="Rhea" id="RHEA-COMP:10001"/>
        <dbReference type="Rhea" id="RHEA-COMP:14737"/>
        <dbReference type="Rhea" id="RHEA-COMP:14739"/>
        <dbReference type="ChEBI" id="CHEBI:17319"/>
        <dbReference type="ChEBI" id="CHEBI:29917"/>
        <dbReference type="ChEBI" id="CHEBI:33737"/>
        <dbReference type="ChEBI" id="CHEBI:33738"/>
        <dbReference type="ChEBI" id="CHEBI:57586"/>
        <dbReference type="ChEBI" id="CHEBI:57844"/>
        <dbReference type="ChEBI" id="CHEBI:59789"/>
        <dbReference type="ChEBI" id="CHEBI:64428"/>
        <dbReference type="ChEBI" id="CHEBI:149473"/>
        <dbReference type="EC" id="2.8.1.6"/>
    </reaction>
</comment>
<dbReference type="SFLD" id="SFLDG01278">
    <property type="entry name" value="biotin_synthase_like"/>
    <property type="match status" value="1"/>
</dbReference>
<dbReference type="CDD" id="cd01335">
    <property type="entry name" value="Radical_SAM"/>
    <property type="match status" value="1"/>
</dbReference>
<dbReference type="GO" id="GO:0051539">
    <property type="term" value="F:4 iron, 4 sulfur cluster binding"/>
    <property type="evidence" value="ECO:0007669"/>
    <property type="project" value="UniProtKB-KW"/>
</dbReference>
<keyword evidence="11 16" id="KW-0408">Iron</keyword>
<feature type="binding site" evidence="16 17">
    <location>
        <position position="111"/>
    </location>
    <ligand>
        <name>[2Fe-2S] cluster</name>
        <dbReference type="ChEBI" id="CHEBI:190135"/>
    </ligand>
</feature>
<organism evidence="19 20">
    <name type="scientific">Peptostreptococcus porci</name>
    <dbReference type="NCBI Taxonomy" id="2652282"/>
    <lineage>
        <taxon>Bacteria</taxon>
        <taxon>Bacillati</taxon>
        <taxon>Bacillota</taxon>
        <taxon>Clostridia</taxon>
        <taxon>Peptostreptococcales</taxon>
        <taxon>Peptostreptococcaceae</taxon>
        <taxon>Peptostreptococcus</taxon>
    </lineage>
</organism>
<evidence type="ECO:0000256" key="3">
    <source>
        <dbReference type="ARBA" id="ARBA00011738"/>
    </source>
</evidence>
<evidence type="ECO:0000256" key="8">
    <source>
        <dbReference type="ARBA" id="ARBA00022714"/>
    </source>
</evidence>
<dbReference type="InterPro" id="IPR058240">
    <property type="entry name" value="rSAM_sf"/>
</dbReference>
<dbReference type="GO" id="GO:0051537">
    <property type="term" value="F:2 iron, 2 sulfur cluster binding"/>
    <property type="evidence" value="ECO:0007669"/>
    <property type="project" value="UniProtKB-KW"/>
</dbReference>
<dbReference type="HAMAP" id="MF_01694">
    <property type="entry name" value="BioB"/>
    <property type="match status" value="1"/>
</dbReference>
<comment type="cofactor">
    <cofactor evidence="17">
        <name>[2Fe-2S] cluster</name>
        <dbReference type="ChEBI" id="CHEBI:190135"/>
    </cofactor>
    <text evidence="17">Binds 1 [2Fe-2S] cluster. The cluster is coordinated with 3 cysteines and 1 arginine.</text>
</comment>
<dbReference type="PIRSF" id="PIRSF001619">
    <property type="entry name" value="Biotin_synth"/>
    <property type="match status" value="1"/>
</dbReference>
<comment type="subunit">
    <text evidence="3 16">Homodimer.</text>
</comment>
<evidence type="ECO:0000313" key="19">
    <source>
        <dbReference type="EMBL" id="MST62102.1"/>
    </source>
</evidence>
<dbReference type="GO" id="GO:0005506">
    <property type="term" value="F:iron ion binding"/>
    <property type="evidence" value="ECO:0007669"/>
    <property type="project" value="UniProtKB-UniRule"/>
</dbReference>
<dbReference type="InterPro" id="IPR024177">
    <property type="entry name" value="Biotin_synthase"/>
</dbReference>
<proteinExistence type="inferred from homology"/>
<dbReference type="Proteomes" id="UP000440713">
    <property type="component" value="Unassembled WGS sequence"/>
</dbReference>
<keyword evidence="5 16" id="KW-0004">4Fe-4S</keyword>
<dbReference type="EC" id="2.8.1.6" evidence="4 16"/>
<reference evidence="19 20" key="1">
    <citation type="submission" date="2019-08" db="EMBL/GenBank/DDBJ databases">
        <title>In-depth cultivation of the pig gut microbiome towards novel bacterial diversity and tailored functional studies.</title>
        <authorList>
            <person name="Wylensek D."/>
            <person name="Hitch T.C.A."/>
            <person name="Clavel T."/>
        </authorList>
    </citation>
    <scope>NUCLEOTIDE SEQUENCE [LARGE SCALE GENOMIC DNA]</scope>
    <source>
        <strain evidence="19 20">WCA-SAB-591-4A-A</strain>
    </source>
</reference>
<evidence type="ECO:0000256" key="10">
    <source>
        <dbReference type="ARBA" id="ARBA00022756"/>
    </source>
</evidence>
<evidence type="ECO:0000256" key="15">
    <source>
        <dbReference type="ARBA" id="ARBA00070199"/>
    </source>
</evidence>
<dbReference type="InterPro" id="IPR010722">
    <property type="entry name" value="BATS_dom"/>
</dbReference>
<evidence type="ECO:0000256" key="12">
    <source>
        <dbReference type="ARBA" id="ARBA00023014"/>
    </source>
</evidence>
<dbReference type="NCBIfam" id="TIGR00433">
    <property type="entry name" value="bioB"/>
    <property type="match status" value="1"/>
</dbReference>
<feature type="binding site" evidence="16 17">
    <location>
        <position position="71"/>
    </location>
    <ligand>
        <name>[4Fe-4S] cluster</name>
        <dbReference type="ChEBI" id="CHEBI:49883"/>
        <note>4Fe-4S-S-AdoMet</note>
    </ligand>
</feature>
<dbReference type="SMART" id="SM00729">
    <property type="entry name" value="Elp3"/>
    <property type="match status" value="1"/>
</dbReference>
<dbReference type="RefSeq" id="WP_154537457.1">
    <property type="nucleotide sequence ID" value="NZ_VUNE01000001.1"/>
</dbReference>
<accession>A0A6N7XCP4</accession>
<keyword evidence="6 16" id="KW-0808">Transferase</keyword>
<evidence type="ECO:0000256" key="13">
    <source>
        <dbReference type="ARBA" id="ARBA00051157"/>
    </source>
</evidence>
<comment type="caution">
    <text evidence="19">The sequence shown here is derived from an EMBL/GenBank/DDBJ whole genome shotgun (WGS) entry which is preliminary data.</text>
</comment>
<evidence type="ECO:0000256" key="14">
    <source>
        <dbReference type="ARBA" id="ARBA00057568"/>
    </source>
</evidence>
<keyword evidence="20" id="KW-1185">Reference proteome</keyword>
<dbReference type="PANTHER" id="PTHR22976:SF2">
    <property type="entry name" value="BIOTIN SYNTHASE, MITOCHONDRIAL"/>
    <property type="match status" value="1"/>
</dbReference>
<feature type="binding site" evidence="16 17">
    <location>
        <position position="273"/>
    </location>
    <ligand>
        <name>[2Fe-2S] cluster</name>
        <dbReference type="ChEBI" id="CHEBI:190135"/>
    </ligand>
</feature>
<dbReference type="SFLD" id="SFLDG01060">
    <property type="entry name" value="BATS_domain_containing"/>
    <property type="match status" value="1"/>
</dbReference>
<dbReference type="UniPathway" id="UPA00078">
    <property type="reaction ID" value="UER00162"/>
</dbReference>
<keyword evidence="9 16" id="KW-0479">Metal-binding</keyword>
<evidence type="ECO:0000256" key="4">
    <source>
        <dbReference type="ARBA" id="ARBA00012236"/>
    </source>
</evidence>
<evidence type="ECO:0000256" key="1">
    <source>
        <dbReference type="ARBA" id="ARBA00004942"/>
    </source>
</evidence>
<sequence>MSKIKNADLEIYLDKILNGYLVTKEDIFLIMNCDLEKLEEMARAIRNKFIGKKFDLCTIINGKSGKCSENCKFCAQSSHYSTGVEEYGLLDKDTILENAIQNYNNGVNRFSIVTSGRKLSKAELEHISEAYDLIRNNCDIKLCSSNGLLDYDDFVKLKEFGVSRYHNNLETSRSFFPAICTSHTYDDKIKAIIDAKKAGLEVCSGGIFGMGENLEDRIDMAFTLRELKVDSIPLNMLNPIKNTPLENMPIMSYSEYRRSIALFRIILPSTSIRLAGGRGLLEDKGRAAINAGVDSMISGDMLTTDGINTKTDLEMIKDII</sequence>
<evidence type="ECO:0000313" key="20">
    <source>
        <dbReference type="Proteomes" id="UP000440713"/>
    </source>
</evidence>
<feature type="binding site" evidence="16 17">
    <location>
        <position position="67"/>
    </location>
    <ligand>
        <name>[4Fe-4S] cluster</name>
        <dbReference type="ChEBI" id="CHEBI:49883"/>
        <note>4Fe-4S-S-AdoMet</note>
    </ligand>
</feature>
<dbReference type="Pfam" id="PF06968">
    <property type="entry name" value="BATS"/>
    <property type="match status" value="1"/>
</dbReference>
<comment type="pathway">
    <text evidence="1 16">Cofactor biosynthesis; biotin biosynthesis; biotin from 7,8-diaminononanoate: step 2/2.</text>
</comment>
<protein>
    <recommendedName>
        <fullName evidence="15 16">Biotin synthase</fullName>
        <ecNumber evidence="4 16">2.8.1.6</ecNumber>
    </recommendedName>
</protein>
<evidence type="ECO:0000256" key="17">
    <source>
        <dbReference type="PIRSR" id="PIRSR001619-1"/>
    </source>
</evidence>
<dbReference type="GO" id="GO:0004076">
    <property type="term" value="F:biotin synthase activity"/>
    <property type="evidence" value="ECO:0007669"/>
    <property type="project" value="UniProtKB-UniRule"/>
</dbReference>
<dbReference type="Pfam" id="PF04055">
    <property type="entry name" value="Radical_SAM"/>
    <property type="match status" value="1"/>
</dbReference>
<dbReference type="SFLD" id="SFLDS00029">
    <property type="entry name" value="Radical_SAM"/>
    <property type="match status" value="1"/>
</dbReference>
<evidence type="ECO:0000259" key="18">
    <source>
        <dbReference type="PROSITE" id="PS51918"/>
    </source>
</evidence>
<evidence type="ECO:0000256" key="9">
    <source>
        <dbReference type="ARBA" id="ARBA00022723"/>
    </source>
</evidence>
<evidence type="ECO:0000256" key="2">
    <source>
        <dbReference type="ARBA" id="ARBA00010765"/>
    </source>
</evidence>
<feature type="binding site" evidence="16 17">
    <location>
        <position position="203"/>
    </location>
    <ligand>
        <name>[2Fe-2S] cluster</name>
        <dbReference type="ChEBI" id="CHEBI:190135"/>
    </ligand>
</feature>
<comment type="function">
    <text evidence="14 16">Catalyzes the conversion of dethiobiotin (DTB) to biotin by the insertion of a sulfur atom into dethiobiotin via a radical-based mechanism.</text>
</comment>
<evidence type="ECO:0000256" key="5">
    <source>
        <dbReference type="ARBA" id="ARBA00022485"/>
    </source>
</evidence>